<accession>A0AAP9RFT5</accession>
<sequence>MNIEREYCCPRCGLIFFAETTIANGTVCPECENSNRTDGLYACDSFGYAYAYKNIVNYLRERGKKVHYAKNHPLYKNEEEQ</sequence>
<dbReference type="AlphaFoldDB" id="A0AAP9RFT5"/>
<reference evidence="1 2" key="1">
    <citation type="submission" date="2019-05" db="EMBL/GenBank/DDBJ databases">
        <authorList>
            <person name="Schori C."/>
            <person name="Ahrens C."/>
        </authorList>
    </citation>
    <scope>NUCLEOTIDE SEQUENCE [LARGE SCALE GENOMIC DNA]</scope>
    <source>
        <strain evidence="1 2">DSM 10702</strain>
    </source>
</reference>
<proteinExistence type="predicted"/>
<evidence type="ECO:0000313" key="2">
    <source>
        <dbReference type="Proteomes" id="UP000515243"/>
    </source>
</evidence>
<protein>
    <submittedName>
        <fullName evidence="1">Uncharacterized protein</fullName>
    </submittedName>
</protein>
<dbReference type="RefSeq" id="WP_035762783.1">
    <property type="nucleotide sequence ID" value="NZ_AP019716.1"/>
</dbReference>
<evidence type="ECO:0000313" key="1">
    <source>
        <dbReference type="EMBL" id="QMW91804.1"/>
    </source>
</evidence>
<organism evidence="1 2">
    <name type="scientific">Clostridium butyricum</name>
    <dbReference type="NCBI Taxonomy" id="1492"/>
    <lineage>
        <taxon>Bacteria</taxon>
        <taxon>Bacillati</taxon>
        <taxon>Bacillota</taxon>
        <taxon>Clostridia</taxon>
        <taxon>Eubacteriales</taxon>
        <taxon>Clostridiaceae</taxon>
        <taxon>Clostridium</taxon>
    </lineage>
</organism>
<dbReference type="GeneID" id="92945045"/>
<name>A0AAP9RFT5_CLOBU</name>
<dbReference type="Proteomes" id="UP000515243">
    <property type="component" value="Chromosome 1"/>
</dbReference>
<dbReference type="EMBL" id="CP040626">
    <property type="protein sequence ID" value="QMW91804.1"/>
    <property type="molecule type" value="Genomic_DNA"/>
</dbReference>
<gene>
    <name evidence="1" type="ORF">FF104_12735</name>
</gene>